<protein>
    <submittedName>
        <fullName evidence="3">Peptidoglycan-binding protein</fullName>
    </submittedName>
</protein>
<evidence type="ECO:0000313" key="3">
    <source>
        <dbReference type="EMBL" id="MFC4627094.1"/>
    </source>
</evidence>
<dbReference type="Gene3D" id="1.10.101.10">
    <property type="entry name" value="PGBD-like superfamily/PGBD"/>
    <property type="match status" value="1"/>
</dbReference>
<dbReference type="PANTHER" id="PTHR30097">
    <property type="entry name" value="CATION EFFLUX SYSTEM PROTEIN CUSB"/>
    <property type="match status" value="1"/>
</dbReference>
<feature type="domain" description="Peptidoglycan binding-like" evidence="2">
    <location>
        <begin position="136"/>
        <end position="170"/>
    </location>
</feature>
<sequence length="377" mass="38847">MKARESGRRGKILLVALVVCVSLTSSAFWLGQQIKSPEQRAAEADPPEYTEVTAVVESRTLMDSVQIRGSVAYESGARVDAGEVAGAGRLVVTDIGVGAGDEVKSGQVLVEVAERPILVLEGEISAFRDLAPGLEGDDVAQLQAALTELGHSIGDQEGHYGASTASAVRSLYAELGYDAIEAGDGAVSGPMVPLSEIVFAVDLPVTVDAVSVTVNDVVAPGEPLLSLAQGNLGVGGEVSLLDAEEIEPGMKVLLSADGEELEGAVAAIEMPETEPEELADGGEGGEVPVLHVRAEVPPEWQEAEVWLTVVLSETDGDVMAVPQTAVYTSADGATSVLRKASDGSEKVPVELGSTGDGYIQVIAPDLAVGDTVVVGQR</sequence>
<dbReference type="Proteomes" id="UP001596011">
    <property type="component" value="Unassembled WGS sequence"/>
</dbReference>
<dbReference type="InterPro" id="IPR002477">
    <property type="entry name" value="Peptidoglycan-bd-like"/>
</dbReference>
<organism evidence="3 4">
    <name type="scientific">Promicromonospora alba</name>
    <dbReference type="NCBI Taxonomy" id="1616110"/>
    <lineage>
        <taxon>Bacteria</taxon>
        <taxon>Bacillati</taxon>
        <taxon>Actinomycetota</taxon>
        <taxon>Actinomycetes</taxon>
        <taxon>Micrococcales</taxon>
        <taxon>Promicromonosporaceae</taxon>
        <taxon>Promicromonospora</taxon>
    </lineage>
</organism>
<dbReference type="Pfam" id="PF01471">
    <property type="entry name" value="PG_binding_1"/>
    <property type="match status" value="1"/>
</dbReference>
<dbReference type="SUPFAM" id="SSF47090">
    <property type="entry name" value="PGBD-like"/>
    <property type="match status" value="1"/>
</dbReference>
<name>A0ABV9HCL0_9MICO</name>
<dbReference type="RefSeq" id="WP_377131853.1">
    <property type="nucleotide sequence ID" value="NZ_JBHSFI010000001.1"/>
</dbReference>
<dbReference type="Gene3D" id="2.40.420.20">
    <property type="match status" value="1"/>
</dbReference>
<proteinExistence type="predicted"/>
<dbReference type="InterPro" id="IPR051909">
    <property type="entry name" value="MFP_Cation_Efflux"/>
</dbReference>
<dbReference type="EMBL" id="JBHSFI010000001">
    <property type="protein sequence ID" value="MFC4627094.1"/>
    <property type="molecule type" value="Genomic_DNA"/>
</dbReference>
<accession>A0ABV9HCL0</accession>
<dbReference type="InterPro" id="IPR036366">
    <property type="entry name" value="PGBDSf"/>
</dbReference>
<evidence type="ECO:0000259" key="2">
    <source>
        <dbReference type="Pfam" id="PF01471"/>
    </source>
</evidence>
<comment type="caution">
    <text evidence="3">The sequence shown here is derived from an EMBL/GenBank/DDBJ whole genome shotgun (WGS) entry which is preliminary data.</text>
</comment>
<dbReference type="InterPro" id="IPR036365">
    <property type="entry name" value="PGBD-like_sf"/>
</dbReference>
<reference evidence="4" key="1">
    <citation type="journal article" date="2019" name="Int. J. Syst. Evol. Microbiol.">
        <title>The Global Catalogue of Microorganisms (GCM) 10K type strain sequencing project: providing services to taxonomists for standard genome sequencing and annotation.</title>
        <authorList>
            <consortium name="The Broad Institute Genomics Platform"/>
            <consortium name="The Broad Institute Genome Sequencing Center for Infectious Disease"/>
            <person name="Wu L."/>
            <person name="Ma J."/>
        </authorList>
    </citation>
    <scope>NUCLEOTIDE SEQUENCE [LARGE SCALE GENOMIC DNA]</scope>
    <source>
        <strain evidence="4">CCUG 42722</strain>
    </source>
</reference>
<dbReference type="PANTHER" id="PTHR30097:SF4">
    <property type="entry name" value="SLR6042 PROTEIN"/>
    <property type="match status" value="1"/>
</dbReference>
<keyword evidence="1" id="KW-0813">Transport</keyword>
<evidence type="ECO:0000256" key="1">
    <source>
        <dbReference type="ARBA" id="ARBA00022448"/>
    </source>
</evidence>
<evidence type="ECO:0000313" key="4">
    <source>
        <dbReference type="Proteomes" id="UP001596011"/>
    </source>
</evidence>
<gene>
    <name evidence="3" type="ORF">ACFO6V_02535</name>
</gene>
<keyword evidence="4" id="KW-1185">Reference proteome</keyword>